<dbReference type="EMBL" id="CP050177">
    <property type="protein sequence ID" value="QIQ04838.1"/>
    <property type="molecule type" value="Genomic_DNA"/>
</dbReference>
<keyword evidence="2" id="KW-1185">Reference proteome</keyword>
<reference evidence="1 2" key="1">
    <citation type="submission" date="2020-03" db="EMBL/GenBank/DDBJ databases">
        <title>A novel species.</title>
        <authorList>
            <person name="Gao J."/>
        </authorList>
    </citation>
    <scope>NUCLEOTIDE SEQUENCE [LARGE SCALE GENOMIC DNA]</scope>
    <source>
        <strain evidence="1 2">QMT-12</strain>
    </source>
</reference>
<organism evidence="1 2">
    <name type="scientific">Streptomyces liangshanensis</name>
    <dbReference type="NCBI Taxonomy" id="2717324"/>
    <lineage>
        <taxon>Bacteria</taxon>
        <taxon>Bacillati</taxon>
        <taxon>Actinomycetota</taxon>
        <taxon>Actinomycetes</taxon>
        <taxon>Kitasatosporales</taxon>
        <taxon>Streptomycetaceae</taxon>
        <taxon>Streptomyces</taxon>
    </lineage>
</organism>
<dbReference type="AlphaFoldDB" id="A0A6G9H2T0"/>
<accession>A0A6G9H2T0</accession>
<dbReference type="KEGG" id="slia:HA039_23445"/>
<sequence>MGLPLRKLSGDPDCKNGTCPTLWATEDGKSYVVQGYVETDPERLAQLDLPEGESAVIVPAAVLEEFFRAQR</sequence>
<gene>
    <name evidence="1" type="ORF">HA039_23445</name>
</gene>
<dbReference type="RefSeq" id="WP_167033103.1">
    <property type="nucleotide sequence ID" value="NZ_CP050177.1"/>
</dbReference>
<evidence type="ECO:0000313" key="2">
    <source>
        <dbReference type="Proteomes" id="UP000501179"/>
    </source>
</evidence>
<dbReference type="Proteomes" id="UP000501179">
    <property type="component" value="Chromosome"/>
</dbReference>
<evidence type="ECO:0000313" key="1">
    <source>
        <dbReference type="EMBL" id="QIQ04838.1"/>
    </source>
</evidence>
<protein>
    <submittedName>
        <fullName evidence="1">Uncharacterized protein</fullName>
    </submittedName>
</protein>
<proteinExistence type="predicted"/>
<name>A0A6G9H2T0_9ACTN</name>